<feature type="domain" description="HipA N-terminal subdomain 1" evidence="1">
    <location>
        <begin position="10"/>
        <end position="104"/>
    </location>
</feature>
<evidence type="ECO:0000313" key="3">
    <source>
        <dbReference type="Proteomes" id="UP001652338"/>
    </source>
</evidence>
<sequence length="110" mass="12820">MESEYRKGYVYIQNHFAGMIAETEEGYCFSYDREYLKREDAVSVSLTLPLREEAYETTILFPFFDGLIPEGWLLGVVCRNWKIDRNDRFGLLLSACKDCIGDVCIRGERI</sequence>
<dbReference type="Pfam" id="PF13657">
    <property type="entry name" value="Couple_hipA"/>
    <property type="match status" value="1"/>
</dbReference>
<name>A0ABT2SJW5_9FIRM</name>
<comment type="caution">
    <text evidence="2">The sequence shown here is derived from an EMBL/GenBank/DDBJ whole genome shotgun (WGS) entry which is preliminary data.</text>
</comment>
<dbReference type="NCBIfam" id="TIGR03071">
    <property type="entry name" value="couple_hipA"/>
    <property type="match status" value="1"/>
</dbReference>
<evidence type="ECO:0000313" key="2">
    <source>
        <dbReference type="EMBL" id="MCU6724565.1"/>
    </source>
</evidence>
<keyword evidence="3" id="KW-1185">Reference proteome</keyword>
<organism evidence="2 3">
    <name type="scientific">Muricoprocola aceti</name>
    <dbReference type="NCBI Taxonomy" id="2981772"/>
    <lineage>
        <taxon>Bacteria</taxon>
        <taxon>Bacillati</taxon>
        <taxon>Bacillota</taxon>
        <taxon>Clostridia</taxon>
        <taxon>Lachnospirales</taxon>
        <taxon>Lachnospiraceae</taxon>
        <taxon>Muricoprocola</taxon>
    </lineage>
</organism>
<proteinExistence type="predicted"/>
<reference evidence="2 3" key="1">
    <citation type="journal article" date="2021" name="ISME Commun">
        <title>Automated analysis of genomic sequences facilitates high-throughput and comprehensive description of bacteria.</title>
        <authorList>
            <person name="Hitch T.C.A."/>
        </authorList>
    </citation>
    <scope>NUCLEOTIDE SEQUENCE [LARGE SCALE GENOMIC DNA]</scope>
    <source>
        <strain evidence="2 3">Sanger_29</strain>
    </source>
</reference>
<accession>A0ABT2SJW5</accession>
<dbReference type="RefSeq" id="WP_117449573.1">
    <property type="nucleotide sequence ID" value="NZ_JAOQKE010000003.1"/>
</dbReference>
<dbReference type="Proteomes" id="UP001652338">
    <property type="component" value="Unassembled WGS sequence"/>
</dbReference>
<evidence type="ECO:0000259" key="1">
    <source>
        <dbReference type="Pfam" id="PF13657"/>
    </source>
</evidence>
<protein>
    <submittedName>
        <fullName evidence="2">HipA N-terminal domain-containing protein</fullName>
    </submittedName>
</protein>
<dbReference type="EMBL" id="JAOQKE010000003">
    <property type="protein sequence ID" value="MCU6724565.1"/>
    <property type="molecule type" value="Genomic_DNA"/>
</dbReference>
<gene>
    <name evidence="2" type="ORF">OCV47_04180</name>
</gene>
<dbReference type="InterPro" id="IPR017508">
    <property type="entry name" value="HipA_N1"/>
</dbReference>